<keyword evidence="1" id="KW-0812">Transmembrane</keyword>
<evidence type="ECO:0000256" key="1">
    <source>
        <dbReference type="SAM" id="Phobius"/>
    </source>
</evidence>
<feature type="transmembrane region" description="Helical" evidence="1">
    <location>
        <begin position="177"/>
        <end position="203"/>
    </location>
</feature>
<gene>
    <name evidence="2" type="ORF">ACFOZ8_31450</name>
</gene>
<feature type="transmembrane region" description="Helical" evidence="1">
    <location>
        <begin position="14"/>
        <end position="32"/>
    </location>
</feature>
<feature type="transmembrane region" description="Helical" evidence="1">
    <location>
        <begin position="91"/>
        <end position="118"/>
    </location>
</feature>
<keyword evidence="3" id="KW-1185">Reference proteome</keyword>
<feature type="transmembrane region" description="Helical" evidence="1">
    <location>
        <begin position="147"/>
        <end position="165"/>
    </location>
</feature>
<dbReference type="Proteomes" id="UP001595715">
    <property type="component" value="Unassembled WGS sequence"/>
</dbReference>
<evidence type="ECO:0008006" key="4">
    <source>
        <dbReference type="Google" id="ProtNLM"/>
    </source>
</evidence>
<dbReference type="EMBL" id="JBHSAM010000036">
    <property type="protein sequence ID" value="MFC4104145.1"/>
    <property type="molecule type" value="Genomic_DNA"/>
</dbReference>
<dbReference type="RefSeq" id="WP_377722684.1">
    <property type="nucleotide sequence ID" value="NZ_JBHSAM010000036.1"/>
</dbReference>
<comment type="caution">
    <text evidence="2">The sequence shown here is derived from an EMBL/GenBank/DDBJ whole genome shotgun (WGS) entry which is preliminary data.</text>
</comment>
<sequence length="247" mass="27475">MGFRNLFRKEVKSLFPLFAVYGVAVTVLQMIVKFKGEAWGDDAMLVISIFMPFLFASMLVVGVGFFQLGTEWRTNTIYLLMSLPMRGWKVLAAKLAALLLLLVGTLAWMGVSFSLILLRNLWEALFSDQAFGEISATLLNMAGNSSWIYLLAIALLVLLAQFAFLCGQLVARFRWVVVLAAFFGGLWLIFRAAPLLSMLLAWLPDLRFGGELADVIYLHSGMFVALALLGAGLIWLNGYLFEKVVEV</sequence>
<organism evidence="2 3">
    <name type="scientific">Paenibacillus xanthanilyticus</name>
    <dbReference type="NCBI Taxonomy" id="1783531"/>
    <lineage>
        <taxon>Bacteria</taxon>
        <taxon>Bacillati</taxon>
        <taxon>Bacillota</taxon>
        <taxon>Bacilli</taxon>
        <taxon>Bacillales</taxon>
        <taxon>Paenibacillaceae</taxon>
        <taxon>Paenibacillus</taxon>
    </lineage>
</organism>
<proteinExistence type="predicted"/>
<protein>
    <recommendedName>
        <fullName evidence="4">ABC transporter permease</fullName>
    </recommendedName>
</protein>
<keyword evidence="1" id="KW-0472">Membrane</keyword>
<name>A0ABV8KDM5_9BACL</name>
<evidence type="ECO:0000313" key="2">
    <source>
        <dbReference type="EMBL" id="MFC4104145.1"/>
    </source>
</evidence>
<reference evidence="3" key="1">
    <citation type="journal article" date="2019" name="Int. J. Syst. Evol. Microbiol.">
        <title>The Global Catalogue of Microorganisms (GCM) 10K type strain sequencing project: providing services to taxonomists for standard genome sequencing and annotation.</title>
        <authorList>
            <consortium name="The Broad Institute Genomics Platform"/>
            <consortium name="The Broad Institute Genome Sequencing Center for Infectious Disease"/>
            <person name="Wu L."/>
            <person name="Ma J."/>
        </authorList>
    </citation>
    <scope>NUCLEOTIDE SEQUENCE [LARGE SCALE GENOMIC DNA]</scope>
    <source>
        <strain evidence="3">IBRC-M 10987</strain>
    </source>
</reference>
<feature type="transmembrane region" description="Helical" evidence="1">
    <location>
        <begin position="215"/>
        <end position="236"/>
    </location>
</feature>
<accession>A0ABV8KDM5</accession>
<feature type="transmembrane region" description="Helical" evidence="1">
    <location>
        <begin position="44"/>
        <end position="70"/>
    </location>
</feature>
<keyword evidence="1" id="KW-1133">Transmembrane helix</keyword>
<evidence type="ECO:0000313" key="3">
    <source>
        <dbReference type="Proteomes" id="UP001595715"/>
    </source>
</evidence>